<gene>
    <name evidence="1" type="ORF">BV22DRAFT_1084565</name>
</gene>
<keyword evidence="2" id="KW-1185">Reference proteome</keyword>
<organism evidence="1 2">
    <name type="scientific">Leucogyrophana mollusca</name>
    <dbReference type="NCBI Taxonomy" id="85980"/>
    <lineage>
        <taxon>Eukaryota</taxon>
        <taxon>Fungi</taxon>
        <taxon>Dikarya</taxon>
        <taxon>Basidiomycota</taxon>
        <taxon>Agaricomycotina</taxon>
        <taxon>Agaricomycetes</taxon>
        <taxon>Agaricomycetidae</taxon>
        <taxon>Boletales</taxon>
        <taxon>Boletales incertae sedis</taxon>
        <taxon>Leucogyrophana</taxon>
    </lineage>
</organism>
<dbReference type="EMBL" id="MU266362">
    <property type="protein sequence ID" value="KAH7927745.1"/>
    <property type="molecule type" value="Genomic_DNA"/>
</dbReference>
<comment type="caution">
    <text evidence="1">The sequence shown here is derived from an EMBL/GenBank/DDBJ whole genome shotgun (WGS) entry which is preliminary data.</text>
</comment>
<evidence type="ECO:0000313" key="2">
    <source>
        <dbReference type="Proteomes" id="UP000790709"/>
    </source>
</evidence>
<sequence>MIPTSRSAMDSFTQHKPTAGAPLARTSSFLGTIKSLVTAPLQWFASTDDDFEDTKGKRRRLPASSAQLREDDAGEQARNKRMRVNSPDRDPQPYLDPPGSAFRQQQQRRTSGHTSKAQRQSISSPRKNLRVSVGPPSGHQSSHARHTLSPHPSGSHLRPQSVSRTMSLDPPSSLNFSAPHNRIQPAPTMRDLTTESSVARDSMSVSRDLSRDVSMSPGRHLHMRTSLTPQPSSAGFGPVVPPRRERDSNEPPPLTALMSNPMFVRPPPGLGKQGSPDLTRQTTLGSLMDSQRSSRSPIRQSSVLFGNGSMSDVSAPNIWPVNAAEKALHELEVYKTPLLPTRLKGSTAIPDIFMPKKSHQITLMRDERDSKPRLGMKGKGKDKGKRKEGVNGTKPYAGEGGMKKWLARRKREEEQAREREKDEAMRDDDMEEEKPKPEGLKAAGNPERSQEPEAPPVPPIEPVLQSNASRETSSLRVGRTRTSRNHIERTVSRRMNKFSAVFDEDEDDQMDDERAAERKALEEAAKKAPVFEIPAGFSFAKEMPISHDVANAKEPPISTLPFSFTKPAASTAAPTAPVPPAQVPQSASKLAFSLPTPAPQVPSISLVPPTPQPPKPEAASPLPLPALDVVPPAAPAPPASTSSGVPNFFANSAALSKPLAIVTPPTSAFSVVPLKDTENPLWEGEKDKATDSEASKVTVAGPSLVSAPTRPSSAPSLFDARSSPSAPAPRSLFDTVAAPGANTSLFGTPAVPGSTQVKETAPSAPPPFSFGTPAKPVEGIPAPSVPADTSKPSESTSVTSAVPSLFGNTSSSSAFSFGAPAPSGTEPPKSAFSFGQPAPPVPPAPSPLAPVIEAPKPLFGGTSPAPFSFGRPNTAPGGDEKPAANSFSFGSAPATPPAPEKKPPGFSFGAPTAPVPAAEKKTSGAFPFGIPAAPSNPAPPPSFSFGGSSGSSNAADVSKPFSFGQVAPARPATPPKAELEVNMDESPTRDMNMNGNANGKAPERPTLNFSFGPPSNTSGSSLFAQSPSVTTPGGFSFGTPAPNPFASKPEDKAESKPAPSFGGFGQSLTTSGFAFGQKAPESPAAPSPATGPFSFGQPSPNAAPSSPFSFGAPAASNPFGQSTPSPASAPTSPSAFNRTQPAPSFSFGTPTAAPAPANNSPFAFGAGSQPASPASGNTSLPQPPGSSGGGFSFGQSSGTGSATAANSNPFGAAPPSSGGGALFTIGAAPPPPDSRQIKKLPRRGGRR</sequence>
<reference evidence="1" key="1">
    <citation type="journal article" date="2021" name="New Phytol.">
        <title>Evolutionary innovations through gain and loss of genes in the ectomycorrhizal Boletales.</title>
        <authorList>
            <person name="Wu G."/>
            <person name="Miyauchi S."/>
            <person name="Morin E."/>
            <person name="Kuo A."/>
            <person name="Drula E."/>
            <person name="Varga T."/>
            <person name="Kohler A."/>
            <person name="Feng B."/>
            <person name="Cao Y."/>
            <person name="Lipzen A."/>
            <person name="Daum C."/>
            <person name="Hundley H."/>
            <person name="Pangilinan J."/>
            <person name="Johnson J."/>
            <person name="Barry K."/>
            <person name="LaButti K."/>
            <person name="Ng V."/>
            <person name="Ahrendt S."/>
            <person name="Min B."/>
            <person name="Choi I.G."/>
            <person name="Park H."/>
            <person name="Plett J.M."/>
            <person name="Magnuson J."/>
            <person name="Spatafora J.W."/>
            <person name="Nagy L.G."/>
            <person name="Henrissat B."/>
            <person name="Grigoriev I.V."/>
            <person name="Yang Z.L."/>
            <person name="Xu J."/>
            <person name="Martin F.M."/>
        </authorList>
    </citation>
    <scope>NUCLEOTIDE SEQUENCE</scope>
    <source>
        <strain evidence="1">KUC20120723A-06</strain>
    </source>
</reference>
<protein>
    <submittedName>
        <fullName evidence="1">Uncharacterized protein</fullName>
    </submittedName>
</protein>
<accession>A0ACB8BPB3</accession>
<dbReference type="Proteomes" id="UP000790709">
    <property type="component" value="Unassembled WGS sequence"/>
</dbReference>
<proteinExistence type="predicted"/>
<name>A0ACB8BPB3_9AGAM</name>
<evidence type="ECO:0000313" key="1">
    <source>
        <dbReference type="EMBL" id="KAH7927745.1"/>
    </source>
</evidence>